<keyword evidence="1" id="KW-1133">Transmembrane helix</keyword>
<dbReference type="GeneID" id="93478870"/>
<feature type="transmembrane region" description="Helical" evidence="1">
    <location>
        <begin position="81"/>
        <end position="101"/>
    </location>
</feature>
<evidence type="ECO:0000313" key="2">
    <source>
        <dbReference type="EMBL" id="WWP19737.1"/>
    </source>
</evidence>
<dbReference type="InterPro" id="IPR035238">
    <property type="entry name" value="DUF5345"/>
</dbReference>
<feature type="transmembrane region" description="Helical" evidence="1">
    <location>
        <begin position="54"/>
        <end position="75"/>
    </location>
</feature>
<dbReference type="Proteomes" id="UP001364764">
    <property type="component" value="Chromosome"/>
</dbReference>
<proteinExistence type="predicted"/>
<protein>
    <submittedName>
        <fullName evidence="2">YxlC family protein</fullName>
    </submittedName>
</protein>
<name>A0ABD8AQ66_PAEAM</name>
<organism evidence="2 3">
    <name type="scientific">Paenibacillus amylolyticus</name>
    <dbReference type="NCBI Taxonomy" id="1451"/>
    <lineage>
        <taxon>Bacteria</taxon>
        <taxon>Bacillati</taxon>
        <taxon>Bacillota</taxon>
        <taxon>Bacilli</taxon>
        <taxon>Bacillales</taxon>
        <taxon>Paenibacillaceae</taxon>
        <taxon>Paenibacillus</taxon>
    </lineage>
</organism>
<dbReference type="Pfam" id="PF17280">
    <property type="entry name" value="DUF5345"/>
    <property type="match status" value="1"/>
</dbReference>
<dbReference type="RefSeq" id="WP_338707009.1">
    <property type="nucleotide sequence ID" value="NZ_CP145892.1"/>
</dbReference>
<gene>
    <name evidence="2" type="ORF">V6668_25355</name>
</gene>
<evidence type="ECO:0000313" key="3">
    <source>
        <dbReference type="Proteomes" id="UP001364764"/>
    </source>
</evidence>
<evidence type="ECO:0000256" key="1">
    <source>
        <dbReference type="SAM" id="Phobius"/>
    </source>
</evidence>
<keyword evidence="1" id="KW-0812">Transmembrane</keyword>
<reference evidence="2 3" key="1">
    <citation type="submission" date="2024-02" db="EMBL/GenBank/DDBJ databases">
        <title>Complete sequences of two Paenibacillus sp. strains and one Lysinibacillus strain isolated from the environment on STAA medium highlight biotechnological potential.</title>
        <authorList>
            <person name="Attere S.A."/>
            <person name="Piche L.C."/>
            <person name="Intertaglia L."/>
            <person name="Lami R."/>
            <person name="Charette S.J."/>
            <person name="Vincent A.T."/>
        </authorList>
    </citation>
    <scope>NUCLEOTIDE SEQUENCE [LARGE SCALE GENOMIC DNA]</scope>
    <source>
        <strain evidence="2 3">Y5S-7</strain>
    </source>
</reference>
<keyword evidence="1" id="KW-0472">Membrane</keyword>
<dbReference type="AlphaFoldDB" id="A0ABD8AQ66"/>
<dbReference type="EMBL" id="CP145892">
    <property type="protein sequence ID" value="WWP19737.1"/>
    <property type="molecule type" value="Genomic_DNA"/>
</dbReference>
<accession>A0ABD8AQ66</accession>
<sequence length="111" mass="12646">MSRSDDAQEQEVVERLQQHMKVLDDAFEPTSIPSLGALEAQVRERRQIRRRANWSEMICFWLVGLLAITFSALFFVSAPALYLGIQALGTAVAVILVVIWAGRRRKEVHHE</sequence>